<protein>
    <submittedName>
        <fullName evidence="2">Uncharacterized protein</fullName>
    </submittedName>
</protein>
<feature type="compositionally biased region" description="Acidic residues" evidence="1">
    <location>
        <begin position="40"/>
        <end position="49"/>
    </location>
</feature>
<keyword evidence="3" id="KW-1185">Reference proteome</keyword>
<gene>
    <name evidence="2" type="ORF">JI435_309640</name>
</gene>
<feature type="compositionally biased region" description="Basic and acidic residues" evidence="1">
    <location>
        <begin position="51"/>
        <end position="65"/>
    </location>
</feature>
<dbReference type="AlphaFoldDB" id="A0A7U2IDF4"/>
<feature type="region of interest" description="Disordered" evidence="1">
    <location>
        <begin position="1"/>
        <end position="66"/>
    </location>
</feature>
<reference evidence="3" key="1">
    <citation type="journal article" date="2021" name="BMC Genomics">
        <title>Chromosome-level genome assembly and manually-curated proteome of model necrotroph Parastagonospora nodorum Sn15 reveals a genome-wide trove of candidate effector homologs, and redundancy of virulence-related functions within an accessory chromosome.</title>
        <authorList>
            <person name="Bertazzoni S."/>
            <person name="Jones D.A.B."/>
            <person name="Phan H.T."/>
            <person name="Tan K.-C."/>
            <person name="Hane J.K."/>
        </authorList>
    </citation>
    <scope>NUCLEOTIDE SEQUENCE [LARGE SCALE GENOMIC DNA]</scope>
    <source>
        <strain evidence="3">SN15 / ATCC MYA-4574 / FGSC 10173)</strain>
    </source>
</reference>
<proteinExistence type="predicted"/>
<evidence type="ECO:0000313" key="3">
    <source>
        <dbReference type="Proteomes" id="UP000663193"/>
    </source>
</evidence>
<dbReference type="VEuPathDB" id="FungiDB:JI435_309640"/>
<dbReference type="Proteomes" id="UP000663193">
    <property type="component" value="Chromosome 23"/>
</dbReference>
<evidence type="ECO:0000256" key="1">
    <source>
        <dbReference type="SAM" id="MobiDB-lite"/>
    </source>
</evidence>
<dbReference type="EMBL" id="CP069045">
    <property type="protein sequence ID" value="QRD07765.1"/>
    <property type="molecule type" value="Genomic_DNA"/>
</dbReference>
<accession>A0A7U2IDF4</accession>
<name>A0A7U2IDF4_PHANO</name>
<sequence length="138" mass="14270">MSADAVMQDSSPEPSVGSDPAAELSQSSADSLDGGACGSVDDDDSDSDGDSGSRRGEGDRERFKSEGGAVLAVIDKIWEASKGGGGVDGEVTALEVQEDVALEDMSTTCRCSRPKDGAEVKFYGGMERQRRDAGELGE</sequence>
<evidence type="ECO:0000313" key="2">
    <source>
        <dbReference type="EMBL" id="QRD07765.1"/>
    </source>
</evidence>
<organism evidence="2 3">
    <name type="scientific">Phaeosphaeria nodorum (strain SN15 / ATCC MYA-4574 / FGSC 10173)</name>
    <name type="common">Glume blotch fungus</name>
    <name type="synonym">Parastagonospora nodorum</name>
    <dbReference type="NCBI Taxonomy" id="321614"/>
    <lineage>
        <taxon>Eukaryota</taxon>
        <taxon>Fungi</taxon>
        <taxon>Dikarya</taxon>
        <taxon>Ascomycota</taxon>
        <taxon>Pezizomycotina</taxon>
        <taxon>Dothideomycetes</taxon>
        <taxon>Pleosporomycetidae</taxon>
        <taxon>Pleosporales</taxon>
        <taxon>Pleosporineae</taxon>
        <taxon>Phaeosphaeriaceae</taxon>
        <taxon>Parastagonospora</taxon>
    </lineage>
</organism>